<dbReference type="Proteomes" id="UP000095552">
    <property type="component" value="Unassembled WGS sequence"/>
</dbReference>
<dbReference type="InterPro" id="IPR052509">
    <property type="entry name" value="Metal_resp_DNA-bind_regulator"/>
</dbReference>
<feature type="domain" description="Transcription regulator PadR N-terminal" evidence="1">
    <location>
        <begin position="16"/>
        <end position="88"/>
    </location>
</feature>
<proteinExistence type="predicted"/>
<accession>A0A1E5SZP9</accession>
<organism evidence="2 3">
    <name type="scientific">Roseivirga misakiensis</name>
    <dbReference type="NCBI Taxonomy" id="1563681"/>
    <lineage>
        <taxon>Bacteria</taxon>
        <taxon>Pseudomonadati</taxon>
        <taxon>Bacteroidota</taxon>
        <taxon>Cytophagia</taxon>
        <taxon>Cytophagales</taxon>
        <taxon>Roseivirgaceae</taxon>
        <taxon>Roseivirga</taxon>
    </lineage>
</organism>
<keyword evidence="3" id="KW-1185">Reference proteome</keyword>
<gene>
    <name evidence="2" type="ORF">BFP71_14065</name>
</gene>
<dbReference type="AlphaFoldDB" id="A0A1E5SZP9"/>
<evidence type="ECO:0000313" key="3">
    <source>
        <dbReference type="Proteomes" id="UP000095552"/>
    </source>
</evidence>
<comment type="caution">
    <text evidence="2">The sequence shown here is derived from an EMBL/GenBank/DDBJ whole genome shotgun (WGS) entry which is preliminary data.</text>
</comment>
<reference evidence="2 3" key="1">
    <citation type="submission" date="2016-08" db="EMBL/GenBank/DDBJ databases">
        <title>Draft genome of Fabibacter sp. strain SK-8.</title>
        <authorList>
            <person name="Wong S.-K."/>
            <person name="Hamasaki K."/>
            <person name="Yoshizawa S."/>
        </authorList>
    </citation>
    <scope>NUCLEOTIDE SEQUENCE [LARGE SCALE GENOMIC DNA]</scope>
    <source>
        <strain evidence="2 3">SK-8</strain>
    </source>
</reference>
<dbReference type="PANTHER" id="PTHR33169">
    <property type="entry name" value="PADR-FAMILY TRANSCRIPTIONAL REGULATOR"/>
    <property type="match status" value="1"/>
</dbReference>
<dbReference type="PANTHER" id="PTHR33169:SF14">
    <property type="entry name" value="TRANSCRIPTIONAL REGULATOR RV3488"/>
    <property type="match status" value="1"/>
</dbReference>
<evidence type="ECO:0000259" key="1">
    <source>
        <dbReference type="Pfam" id="PF03551"/>
    </source>
</evidence>
<dbReference type="STRING" id="1563681.BFP71_14065"/>
<evidence type="ECO:0000313" key="2">
    <source>
        <dbReference type="EMBL" id="OEK04585.1"/>
    </source>
</evidence>
<dbReference type="OrthoDB" id="9808017at2"/>
<dbReference type="InterPro" id="IPR036390">
    <property type="entry name" value="WH_DNA-bd_sf"/>
</dbReference>
<dbReference type="EMBL" id="MDGQ01000005">
    <property type="protein sequence ID" value="OEK04585.1"/>
    <property type="molecule type" value="Genomic_DNA"/>
</dbReference>
<protein>
    <submittedName>
        <fullName evidence="2">PadR family transcriptional regulator</fullName>
    </submittedName>
</protein>
<dbReference type="SUPFAM" id="SSF46785">
    <property type="entry name" value="Winged helix' DNA-binding domain"/>
    <property type="match status" value="1"/>
</dbReference>
<sequence>MMISKNLTAASTRPIILGVLKQGSSYGYLIIKKIKELSNGTMKWSDGMLYPVLHKLEKEGFIRSEWIMADNSRPRKYYHITEKGKQELLLEQQQWTQVNSLLEQVWGIAPSK</sequence>
<dbReference type="InterPro" id="IPR036388">
    <property type="entry name" value="WH-like_DNA-bd_sf"/>
</dbReference>
<name>A0A1E5SZP9_9BACT</name>
<dbReference type="Gene3D" id="1.10.10.10">
    <property type="entry name" value="Winged helix-like DNA-binding domain superfamily/Winged helix DNA-binding domain"/>
    <property type="match status" value="1"/>
</dbReference>
<dbReference type="Pfam" id="PF03551">
    <property type="entry name" value="PadR"/>
    <property type="match status" value="1"/>
</dbReference>
<dbReference type="InterPro" id="IPR005149">
    <property type="entry name" value="Tscrpt_reg_PadR_N"/>
</dbReference>